<dbReference type="InterPro" id="IPR036388">
    <property type="entry name" value="WH-like_DNA-bd_sf"/>
</dbReference>
<dbReference type="InterPro" id="IPR011006">
    <property type="entry name" value="CheY-like_superfamily"/>
</dbReference>
<dbReference type="InterPro" id="IPR001789">
    <property type="entry name" value="Sig_transdc_resp-reg_receiver"/>
</dbReference>
<dbReference type="Gene3D" id="3.40.50.2300">
    <property type="match status" value="1"/>
</dbReference>
<evidence type="ECO:0000313" key="10">
    <source>
        <dbReference type="EMBL" id="WRP16991.1"/>
    </source>
</evidence>
<evidence type="ECO:0000256" key="5">
    <source>
        <dbReference type="PROSITE-ProRule" id="PRU00169"/>
    </source>
</evidence>
<accession>A0ABZ1BW23</accession>
<evidence type="ECO:0000259" key="9">
    <source>
        <dbReference type="PROSITE" id="PS51755"/>
    </source>
</evidence>
<dbReference type="InterPro" id="IPR039420">
    <property type="entry name" value="WalR-like"/>
</dbReference>
<evidence type="ECO:0000259" key="8">
    <source>
        <dbReference type="PROSITE" id="PS50110"/>
    </source>
</evidence>
<dbReference type="EMBL" id="CP141615">
    <property type="protein sequence ID" value="WRP16991.1"/>
    <property type="molecule type" value="Genomic_DNA"/>
</dbReference>
<organism evidence="10 11">
    <name type="scientific">Carboxydichorda subterranea</name>
    <dbReference type="NCBI Taxonomy" id="3109565"/>
    <lineage>
        <taxon>Bacteria</taxon>
        <taxon>Bacillati</taxon>
        <taxon>Bacillota</taxon>
        <taxon>Limnochordia</taxon>
        <taxon>Limnochordales</taxon>
        <taxon>Geochordaceae</taxon>
        <taxon>Carboxydichorda</taxon>
    </lineage>
</organism>
<evidence type="ECO:0000256" key="1">
    <source>
        <dbReference type="ARBA" id="ARBA00022553"/>
    </source>
</evidence>
<evidence type="ECO:0000256" key="6">
    <source>
        <dbReference type="PROSITE-ProRule" id="PRU01091"/>
    </source>
</evidence>
<keyword evidence="4" id="KW-0804">Transcription</keyword>
<dbReference type="SUPFAM" id="SSF46894">
    <property type="entry name" value="C-terminal effector domain of the bipartite response regulators"/>
    <property type="match status" value="1"/>
</dbReference>
<dbReference type="Pfam" id="PF00486">
    <property type="entry name" value="Trans_reg_C"/>
    <property type="match status" value="1"/>
</dbReference>
<dbReference type="RefSeq" id="WP_324716263.1">
    <property type="nucleotide sequence ID" value="NZ_CP141615.1"/>
</dbReference>
<reference evidence="10 11" key="1">
    <citation type="journal article" date="2024" name="Front. Microbiol.">
        <title>Novel thermophilic genera Geochorda gen. nov. and Carboxydochorda gen. nov. from the deep terrestrial subsurface reveal the ecophysiological diversity in the class Limnochordia.</title>
        <authorList>
            <person name="Karnachuk O.V."/>
            <person name="Lukina A.P."/>
            <person name="Avakyan M.R."/>
            <person name="Kadnikov V.V."/>
            <person name="Begmatov S."/>
            <person name="Beletsky A.V."/>
            <person name="Vlasova K.G."/>
            <person name="Novikov A.A."/>
            <person name="Shcherbakova V.A."/>
            <person name="Mardanov A.V."/>
            <person name="Ravin N.V."/>
        </authorList>
    </citation>
    <scope>NUCLEOTIDE SEQUENCE [LARGE SCALE GENOMIC DNA]</scope>
    <source>
        <strain evidence="10 11">L945</strain>
    </source>
</reference>
<dbReference type="InterPro" id="IPR001867">
    <property type="entry name" value="OmpR/PhoB-type_DNA-bd"/>
</dbReference>
<keyword evidence="2" id="KW-0805">Transcription regulation</keyword>
<dbReference type="InterPro" id="IPR016032">
    <property type="entry name" value="Sig_transdc_resp-reg_C-effctor"/>
</dbReference>
<feature type="region of interest" description="Disordered" evidence="7">
    <location>
        <begin position="118"/>
        <end position="137"/>
    </location>
</feature>
<dbReference type="PANTHER" id="PTHR48111">
    <property type="entry name" value="REGULATOR OF RPOS"/>
    <property type="match status" value="1"/>
</dbReference>
<dbReference type="PANTHER" id="PTHR48111:SF4">
    <property type="entry name" value="DNA-BINDING DUAL TRANSCRIPTIONAL REGULATOR OMPR"/>
    <property type="match status" value="1"/>
</dbReference>
<dbReference type="PROSITE" id="PS50110">
    <property type="entry name" value="RESPONSE_REGULATORY"/>
    <property type="match status" value="1"/>
</dbReference>
<dbReference type="PROSITE" id="PS51755">
    <property type="entry name" value="OMPR_PHOB"/>
    <property type="match status" value="1"/>
</dbReference>
<dbReference type="SMART" id="SM00448">
    <property type="entry name" value="REC"/>
    <property type="match status" value="1"/>
</dbReference>
<sequence length="249" mass="27199">MVDDEPEITQVLRAYLEAEGFRVVIAGDGLEALGLARSRGVDLVLLDLLLPGLDGREVCRRLRNESDLPIIMLTARGDEVDRVVGLELGADDYITKPFSPREVVARVRAVLRRAHARSQGGAAPAPGAGAAPVARGAEDEVHRVGELTVDVPRHQATLRGRELELTPTEFKILATLASHPGRVFTRLQLVERVQGMAFEGYERTIDAHIKNLRQKLGDDPRHPRFIATVYGVGYKLVPQESPPSGGRGE</sequence>
<dbReference type="SUPFAM" id="SSF52172">
    <property type="entry name" value="CheY-like"/>
    <property type="match status" value="1"/>
</dbReference>
<dbReference type="SMART" id="SM00862">
    <property type="entry name" value="Trans_reg_C"/>
    <property type="match status" value="1"/>
</dbReference>
<evidence type="ECO:0000256" key="2">
    <source>
        <dbReference type="ARBA" id="ARBA00023015"/>
    </source>
</evidence>
<keyword evidence="1 5" id="KW-0597">Phosphoprotein</keyword>
<gene>
    <name evidence="10" type="ORF">U7230_13000</name>
</gene>
<feature type="DNA-binding region" description="OmpR/PhoB-type" evidence="6">
    <location>
        <begin position="139"/>
        <end position="238"/>
    </location>
</feature>
<keyword evidence="3 6" id="KW-0238">DNA-binding</keyword>
<dbReference type="Gene3D" id="6.10.250.690">
    <property type="match status" value="1"/>
</dbReference>
<feature type="domain" description="OmpR/PhoB-type" evidence="9">
    <location>
        <begin position="139"/>
        <end position="238"/>
    </location>
</feature>
<dbReference type="Proteomes" id="UP001332192">
    <property type="component" value="Chromosome"/>
</dbReference>
<feature type="modified residue" description="4-aspartylphosphate" evidence="5">
    <location>
        <position position="47"/>
    </location>
</feature>
<dbReference type="CDD" id="cd00383">
    <property type="entry name" value="trans_reg_C"/>
    <property type="match status" value="1"/>
</dbReference>
<name>A0ABZ1BW23_9FIRM</name>
<protein>
    <submittedName>
        <fullName evidence="10">Response regulator transcription factor</fullName>
    </submittedName>
</protein>
<evidence type="ECO:0000313" key="11">
    <source>
        <dbReference type="Proteomes" id="UP001332192"/>
    </source>
</evidence>
<evidence type="ECO:0000256" key="4">
    <source>
        <dbReference type="ARBA" id="ARBA00023163"/>
    </source>
</evidence>
<evidence type="ECO:0000256" key="3">
    <source>
        <dbReference type="ARBA" id="ARBA00023125"/>
    </source>
</evidence>
<feature type="compositionally biased region" description="Low complexity" evidence="7">
    <location>
        <begin position="120"/>
        <end position="135"/>
    </location>
</feature>
<keyword evidence="11" id="KW-1185">Reference proteome</keyword>
<feature type="domain" description="Response regulatory" evidence="8">
    <location>
        <begin position="1"/>
        <end position="111"/>
    </location>
</feature>
<dbReference type="Pfam" id="PF00072">
    <property type="entry name" value="Response_reg"/>
    <property type="match status" value="1"/>
</dbReference>
<dbReference type="Gene3D" id="1.10.10.10">
    <property type="entry name" value="Winged helix-like DNA-binding domain superfamily/Winged helix DNA-binding domain"/>
    <property type="match status" value="1"/>
</dbReference>
<evidence type="ECO:0000256" key="7">
    <source>
        <dbReference type="SAM" id="MobiDB-lite"/>
    </source>
</evidence>
<proteinExistence type="predicted"/>